<evidence type="ECO:0000259" key="1">
    <source>
        <dbReference type="Pfam" id="PF01370"/>
    </source>
</evidence>
<dbReference type="Gene3D" id="3.40.50.720">
    <property type="entry name" value="NAD(P)-binding Rossmann-like Domain"/>
    <property type="match status" value="1"/>
</dbReference>
<gene>
    <name evidence="2" type="ORF">J7I44_08195</name>
</gene>
<feature type="domain" description="NAD-dependent epimerase/dehydratase" evidence="1">
    <location>
        <begin position="7"/>
        <end position="227"/>
    </location>
</feature>
<proteinExistence type="predicted"/>
<dbReference type="PANTHER" id="PTHR43238:SF1">
    <property type="entry name" value="GDP-L-FUCOSE SYNTHASE"/>
    <property type="match status" value="1"/>
</dbReference>
<organism evidence="2 3">
    <name type="scientific">Frateuria flava</name>
    <dbReference type="NCBI Taxonomy" id="2821489"/>
    <lineage>
        <taxon>Bacteria</taxon>
        <taxon>Pseudomonadati</taxon>
        <taxon>Pseudomonadota</taxon>
        <taxon>Gammaproteobacteria</taxon>
        <taxon>Lysobacterales</taxon>
        <taxon>Rhodanobacteraceae</taxon>
        <taxon>Frateuria</taxon>
    </lineage>
</organism>
<dbReference type="EMBL" id="JAGJRS010000016">
    <property type="protein sequence ID" value="MBP1474277.1"/>
    <property type="molecule type" value="Genomic_DNA"/>
</dbReference>
<protein>
    <submittedName>
        <fullName evidence="2">NAD-dependent epimerase/dehydratase family protein</fullName>
    </submittedName>
</protein>
<sequence length="306" mass="32896">MNLDARILVTGQCGWVGGAVVRRLWAAGYNNIRFLGPDEVNLARSASVEAFFLRHRPEYVFLTAAREGVDGGQSDQAVRESLAVQANVIHAAWRADVRKLCFLASSSLHPVGALPPLREGALLSAVVPSGENGEALAQLAGIRMCQAYRRQYRFDAIGVVPAELYGPGDSPGAQAGVLPRLVRRLHEAQSDDLSQLAIDGVPTRPWLQVDDFADAALFLMRQYSSDVPVNVDGGEAADFAAVARMAADAVGYRGRLVHRTCAIGSVEAMPEGLRLNGMGWVPCMPLRDGIEQMCAWYLQVAGALVA</sequence>
<dbReference type="RefSeq" id="WP_209618734.1">
    <property type="nucleotide sequence ID" value="NZ_JAGJRS010000016.1"/>
</dbReference>
<dbReference type="Proteomes" id="UP000823790">
    <property type="component" value="Unassembled WGS sequence"/>
</dbReference>
<evidence type="ECO:0000313" key="2">
    <source>
        <dbReference type="EMBL" id="MBP1474277.1"/>
    </source>
</evidence>
<dbReference type="SUPFAM" id="SSF51735">
    <property type="entry name" value="NAD(P)-binding Rossmann-fold domains"/>
    <property type="match status" value="1"/>
</dbReference>
<comment type="caution">
    <text evidence="2">The sequence shown here is derived from an EMBL/GenBank/DDBJ whole genome shotgun (WGS) entry which is preliminary data.</text>
</comment>
<dbReference type="InterPro" id="IPR001509">
    <property type="entry name" value="Epimerase_deHydtase"/>
</dbReference>
<evidence type="ECO:0000313" key="3">
    <source>
        <dbReference type="Proteomes" id="UP000823790"/>
    </source>
</evidence>
<reference evidence="2 3" key="1">
    <citation type="submission" date="2021-04" db="EMBL/GenBank/DDBJ databases">
        <authorList>
            <person name="Huq M.A."/>
        </authorList>
    </citation>
    <scope>NUCLEOTIDE SEQUENCE [LARGE SCALE GENOMIC DNA]</scope>
    <source>
        <strain evidence="2 3">MAH-13</strain>
    </source>
</reference>
<dbReference type="InterPro" id="IPR036291">
    <property type="entry name" value="NAD(P)-bd_dom_sf"/>
</dbReference>
<keyword evidence="3" id="KW-1185">Reference proteome</keyword>
<dbReference type="Pfam" id="PF01370">
    <property type="entry name" value="Epimerase"/>
    <property type="match status" value="1"/>
</dbReference>
<dbReference type="PANTHER" id="PTHR43238">
    <property type="entry name" value="GDP-L-FUCOSE SYNTHASE"/>
    <property type="match status" value="1"/>
</dbReference>
<name>A0ABS4DMJ2_9GAMM</name>
<accession>A0ABS4DMJ2</accession>
<dbReference type="Gene3D" id="3.90.25.10">
    <property type="entry name" value="UDP-galactose 4-epimerase, domain 1"/>
    <property type="match status" value="1"/>
</dbReference>